<feature type="binding site" evidence="6">
    <location>
        <position position="306"/>
    </location>
    <ligand>
        <name>Mn(2+)</name>
        <dbReference type="ChEBI" id="CHEBI:29035"/>
    </ligand>
</feature>
<accession>A0A0N1JT61</accession>
<dbReference type="InterPro" id="IPR024664">
    <property type="entry name" value="Ara_Isoase_C"/>
</dbReference>
<comment type="pathway">
    <text evidence="6">Carbohydrate degradation; L-arabinose degradation via L-ribulose; D-xylulose 5-phosphate from L-arabinose (bacterial route): step 1/3.</text>
</comment>
<keyword evidence="1 6" id="KW-0479">Metal-binding</keyword>
<evidence type="ECO:0000256" key="2">
    <source>
        <dbReference type="ARBA" id="ARBA00022935"/>
    </source>
</evidence>
<evidence type="ECO:0000256" key="1">
    <source>
        <dbReference type="ARBA" id="ARBA00022723"/>
    </source>
</evidence>
<evidence type="ECO:0000313" key="11">
    <source>
        <dbReference type="Proteomes" id="UP000037939"/>
    </source>
</evidence>
<dbReference type="UniPathway" id="UPA00145">
    <property type="reaction ID" value="UER00565"/>
</dbReference>
<dbReference type="Pfam" id="PF24856">
    <property type="entry name" value="AraA_central"/>
    <property type="match status" value="1"/>
</dbReference>
<dbReference type="SUPFAM" id="SSF53743">
    <property type="entry name" value="FucI/AraA N-terminal and middle domains"/>
    <property type="match status" value="1"/>
</dbReference>
<keyword evidence="3 6" id="KW-0464">Manganese</keyword>
<feature type="domain" description="L-arabinose isomerase central" evidence="9">
    <location>
        <begin position="177"/>
        <end position="324"/>
    </location>
</feature>
<comment type="catalytic activity">
    <reaction evidence="6">
        <text>beta-L-arabinopyranose = L-ribulose</text>
        <dbReference type="Rhea" id="RHEA:14821"/>
        <dbReference type="ChEBI" id="CHEBI:16880"/>
        <dbReference type="ChEBI" id="CHEBI:40886"/>
        <dbReference type="EC" id="5.3.1.4"/>
    </reaction>
</comment>
<gene>
    <name evidence="6 10" type="primary">araA</name>
    <name evidence="10" type="ORF">WG78_07095</name>
</gene>
<comment type="cofactor">
    <cofactor evidence="6">
        <name>Mn(2+)</name>
        <dbReference type="ChEBI" id="CHEBI:29035"/>
    </cofactor>
    <text evidence="6">Binds 1 Mn(2+) ion per subunit.</text>
</comment>
<feature type="binding site" evidence="6">
    <location>
        <position position="350"/>
    </location>
    <ligand>
        <name>Mn(2+)</name>
        <dbReference type="ChEBI" id="CHEBI:29035"/>
    </ligand>
</feature>
<keyword evidence="11" id="KW-1185">Reference proteome</keyword>
<keyword evidence="5 6" id="KW-0119">Carbohydrate metabolism</keyword>
<sequence>MDFFKQLEVWFVVGSQHLYGKKTLAQVAQNAERIVNGLNSEGNLPIKLVLKETVTSQDGILQVCRDANHDQNCVGVVTWLHTFSPAKMWINGLQVLEKPMMQLHTQFNSVVPWNTMDMDFMNLNQTAHGGREFGFIGARMRKAYHVVVGHWQDPQVATELGEWIRVAAAVHDSKQLRIARFGDNMREVAVTEGDKVAAQIQFGYAVHAYGLGDLAKVVEEVTTEQIDALVGEYEATYQLTDHIGSQGEKRQHLVDAARIEIGIKTFLDKGNFKAFTTTFENLYGLTQLPGLAVQRLMEQGYGFGAEGDWKSAALLRAVKVMGAGKQGGSSFMEDYTYDFTPGNELVIGAHMLEVCPSIAGDQKAVLDVQPLSIGKKADPARLIFSAKAGPARNATLIDMGNRFRLIVNELDVIDQPKPLPVLPVARAVWKALPDLRTAAAAWIYAGGAHHSIFAQDVSAEQLRLFAELTRIEYLHIGEETTINDFKNQINWNEVYFKICDQ</sequence>
<evidence type="ECO:0000256" key="3">
    <source>
        <dbReference type="ARBA" id="ARBA00023211"/>
    </source>
</evidence>
<comment type="similarity">
    <text evidence="6">Belongs to the arabinose isomerase family.</text>
</comment>
<dbReference type="InterPro" id="IPR003762">
    <property type="entry name" value="Lara_isomerase"/>
</dbReference>
<dbReference type="EMBL" id="LAQT01000004">
    <property type="protein sequence ID" value="KPC53869.1"/>
    <property type="molecule type" value="Genomic_DNA"/>
</dbReference>
<feature type="binding site" evidence="6">
    <location>
        <position position="450"/>
    </location>
    <ligand>
        <name>Mn(2+)</name>
        <dbReference type="ChEBI" id="CHEBI:29035"/>
    </ligand>
</feature>
<dbReference type="Pfam" id="PF11762">
    <property type="entry name" value="Arabinose_Iso_C"/>
    <property type="match status" value="1"/>
</dbReference>
<dbReference type="InterPro" id="IPR055389">
    <property type="entry name" value="AraA_N"/>
</dbReference>
<dbReference type="EC" id="5.3.1.4" evidence="6"/>
<comment type="function">
    <text evidence="6">Catalyzes the conversion of L-arabinose to L-ribulose.</text>
</comment>
<dbReference type="GO" id="GO:0005829">
    <property type="term" value="C:cytosol"/>
    <property type="evidence" value="ECO:0007669"/>
    <property type="project" value="TreeGrafter"/>
</dbReference>
<dbReference type="PANTHER" id="PTHR38464">
    <property type="entry name" value="L-ARABINOSE ISOMERASE"/>
    <property type="match status" value="1"/>
</dbReference>
<dbReference type="HAMAP" id="MF_00519">
    <property type="entry name" value="Arabinose_Isome"/>
    <property type="match status" value="1"/>
</dbReference>
<evidence type="ECO:0000256" key="6">
    <source>
        <dbReference type="HAMAP-Rule" id="MF_00519"/>
    </source>
</evidence>
<dbReference type="InterPro" id="IPR055390">
    <property type="entry name" value="AraA_central"/>
</dbReference>
<keyword evidence="4 6" id="KW-0413">Isomerase</keyword>
<dbReference type="CDD" id="cd03557">
    <property type="entry name" value="L-arabinose_isomerase"/>
    <property type="match status" value="1"/>
</dbReference>
<evidence type="ECO:0000259" key="8">
    <source>
        <dbReference type="Pfam" id="PF11762"/>
    </source>
</evidence>
<dbReference type="RefSeq" id="WP_053937106.1">
    <property type="nucleotide sequence ID" value="NZ_LAQT01000004.1"/>
</dbReference>
<dbReference type="PANTHER" id="PTHR38464:SF1">
    <property type="entry name" value="L-ARABINOSE ISOMERASE"/>
    <property type="match status" value="1"/>
</dbReference>
<evidence type="ECO:0000259" key="9">
    <source>
        <dbReference type="Pfam" id="PF24856"/>
    </source>
</evidence>
<protein>
    <recommendedName>
        <fullName evidence="6">L-arabinose isomerase</fullName>
        <ecNumber evidence="6">5.3.1.4</ecNumber>
    </recommendedName>
</protein>
<dbReference type="GO" id="GO:0019569">
    <property type="term" value="P:L-arabinose catabolic process to D-xylulose 5-phosphate"/>
    <property type="evidence" value="ECO:0007669"/>
    <property type="project" value="UniProtKB-UniRule"/>
</dbReference>
<keyword evidence="2 6" id="KW-0054">Arabinose catabolism</keyword>
<dbReference type="SUPFAM" id="SSF50443">
    <property type="entry name" value="FucI/AraA C-terminal domain-like"/>
    <property type="match status" value="1"/>
</dbReference>
<evidence type="ECO:0000313" key="10">
    <source>
        <dbReference type="EMBL" id="KPC53869.1"/>
    </source>
</evidence>
<reference evidence="10 11" key="1">
    <citation type="submission" date="2015-07" db="EMBL/GenBank/DDBJ databases">
        <title>Draft genome sequence of the Amantichitinum ursilacus IGB-41, a new chitin-degrading bacterium.</title>
        <authorList>
            <person name="Kirstahler P."/>
            <person name="Guenther M."/>
            <person name="Grumaz C."/>
            <person name="Rupp S."/>
            <person name="Zibek S."/>
            <person name="Sohn K."/>
        </authorList>
    </citation>
    <scope>NUCLEOTIDE SEQUENCE [LARGE SCALE GENOMIC DNA]</scope>
    <source>
        <strain evidence="10 11">IGB-41</strain>
    </source>
</reference>
<feature type="domain" description="L-arabinose isomerase N-terminal" evidence="7">
    <location>
        <begin position="8"/>
        <end position="173"/>
    </location>
</feature>
<evidence type="ECO:0000256" key="5">
    <source>
        <dbReference type="ARBA" id="ARBA00023277"/>
    </source>
</evidence>
<organism evidence="10 11">
    <name type="scientific">Amantichitinum ursilacus</name>
    <dbReference type="NCBI Taxonomy" id="857265"/>
    <lineage>
        <taxon>Bacteria</taxon>
        <taxon>Pseudomonadati</taxon>
        <taxon>Pseudomonadota</taxon>
        <taxon>Betaproteobacteria</taxon>
        <taxon>Neisseriales</taxon>
        <taxon>Chitinibacteraceae</taxon>
        <taxon>Amantichitinum</taxon>
    </lineage>
</organism>
<name>A0A0N1JT61_9NEIS</name>
<dbReference type="PATRIC" id="fig|857265.3.peg.1458"/>
<dbReference type="GO" id="GO:0008733">
    <property type="term" value="F:L-arabinose isomerase activity"/>
    <property type="evidence" value="ECO:0007669"/>
    <property type="project" value="UniProtKB-UniRule"/>
</dbReference>
<comment type="caution">
    <text evidence="10">The sequence shown here is derived from an EMBL/GenBank/DDBJ whole genome shotgun (WGS) entry which is preliminary data.</text>
</comment>
<dbReference type="InterPro" id="IPR038583">
    <property type="entry name" value="AraA_N_sf"/>
</dbReference>
<dbReference type="GO" id="GO:0030145">
    <property type="term" value="F:manganese ion binding"/>
    <property type="evidence" value="ECO:0007669"/>
    <property type="project" value="UniProtKB-UniRule"/>
</dbReference>
<dbReference type="STRING" id="857265.WG78_07095"/>
<evidence type="ECO:0000259" key="7">
    <source>
        <dbReference type="Pfam" id="PF02610"/>
    </source>
</evidence>
<dbReference type="Gene3D" id="3.40.50.10940">
    <property type="match status" value="1"/>
</dbReference>
<proteinExistence type="inferred from homology"/>
<feature type="domain" description="L-arabinose isomerase C-terminal" evidence="8">
    <location>
        <begin position="328"/>
        <end position="472"/>
    </location>
</feature>
<dbReference type="PIRSF" id="PIRSF001478">
    <property type="entry name" value="L-ara_isomerase"/>
    <property type="match status" value="1"/>
</dbReference>
<dbReference type="InterPro" id="IPR009015">
    <property type="entry name" value="Fucose_isomerase_N/cen_sf"/>
</dbReference>
<dbReference type="Pfam" id="PF02610">
    <property type="entry name" value="AraA_N"/>
    <property type="match status" value="1"/>
</dbReference>
<dbReference type="InterPro" id="IPR004216">
    <property type="entry name" value="Fuc/Ara_isomerase_C"/>
</dbReference>
<dbReference type="OrthoDB" id="9765600at2"/>
<dbReference type="NCBIfam" id="NF002795">
    <property type="entry name" value="PRK02929.1"/>
    <property type="match status" value="1"/>
</dbReference>
<feature type="binding site" evidence="6">
    <location>
        <position position="333"/>
    </location>
    <ligand>
        <name>Mn(2+)</name>
        <dbReference type="ChEBI" id="CHEBI:29035"/>
    </ligand>
</feature>
<evidence type="ECO:0000256" key="4">
    <source>
        <dbReference type="ARBA" id="ARBA00023235"/>
    </source>
</evidence>
<dbReference type="AlphaFoldDB" id="A0A0N1JT61"/>
<dbReference type="Proteomes" id="UP000037939">
    <property type="component" value="Unassembled WGS sequence"/>
</dbReference>